<accession>A0A2K4ZII1</accession>
<evidence type="ECO:0000256" key="4">
    <source>
        <dbReference type="ARBA" id="ARBA00022989"/>
    </source>
</evidence>
<keyword evidence="5 6" id="KW-0472">Membrane</keyword>
<evidence type="ECO:0000313" key="8">
    <source>
        <dbReference type="Proteomes" id="UP000236311"/>
    </source>
</evidence>
<evidence type="ECO:0000256" key="6">
    <source>
        <dbReference type="SAM" id="Phobius"/>
    </source>
</evidence>
<keyword evidence="4 6" id="KW-1133">Transmembrane helix</keyword>
<dbReference type="RefSeq" id="WP_242982457.1">
    <property type="nucleotide sequence ID" value="NZ_CANRXC010000041.1"/>
</dbReference>
<dbReference type="InterPro" id="IPR035906">
    <property type="entry name" value="MetI-like_sf"/>
</dbReference>
<feature type="transmembrane region" description="Helical" evidence="6">
    <location>
        <begin position="205"/>
        <end position="226"/>
    </location>
</feature>
<evidence type="ECO:0000256" key="5">
    <source>
        <dbReference type="ARBA" id="ARBA00023136"/>
    </source>
</evidence>
<dbReference type="NCBIfam" id="TIGR00765">
    <property type="entry name" value="yihY_not_rbn"/>
    <property type="match status" value="1"/>
</dbReference>
<keyword evidence="2" id="KW-1003">Cell membrane</keyword>
<proteinExistence type="predicted"/>
<dbReference type="AlphaFoldDB" id="A0A2K4ZII1"/>
<dbReference type="PIRSF" id="PIRSF035875">
    <property type="entry name" value="RNase_BN"/>
    <property type="match status" value="1"/>
</dbReference>
<comment type="subcellular location">
    <subcellularLocation>
        <location evidence="1">Cell membrane</location>
        <topology evidence="1">Multi-pass membrane protein</topology>
    </subcellularLocation>
</comment>
<evidence type="ECO:0000256" key="2">
    <source>
        <dbReference type="ARBA" id="ARBA00022475"/>
    </source>
</evidence>
<feature type="transmembrane region" description="Helical" evidence="6">
    <location>
        <begin position="232"/>
        <end position="261"/>
    </location>
</feature>
<organism evidence="7 8">
    <name type="scientific">Acetatifactor muris</name>
    <dbReference type="NCBI Taxonomy" id="879566"/>
    <lineage>
        <taxon>Bacteria</taxon>
        <taxon>Bacillati</taxon>
        <taxon>Bacillota</taxon>
        <taxon>Clostridia</taxon>
        <taxon>Lachnospirales</taxon>
        <taxon>Lachnospiraceae</taxon>
        <taxon>Acetatifactor</taxon>
    </lineage>
</organism>
<evidence type="ECO:0000313" key="7">
    <source>
        <dbReference type="EMBL" id="SOY30275.1"/>
    </source>
</evidence>
<dbReference type="GO" id="GO:0005886">
    <property type="term" value="C:plasma membrane"/>
    <property type="evidence" value="ECO:0007669"/>
    <property type="project" value="UniProtKB-SubCell"/>
</dbReference>
<keyword evidence="8" id="KW-1185">Reference proteome</keyword>
<dbReference type="InterPro" id="IPR017039">
    <property type="entry name" value="Virul_fac_BrkB"/>
</dbReference>
<dbReference type="PANTHER" id="PTHR30213:SF0">
    <property type="entry name" value="UPF0761 MEMBRANE PROTEIN YIHY"/>
    <property type="match status" value="1"/>
</dbReference>
<dbReference type="SUPFAM" id="SSF161098">
    <property type="entry name" value="MetI-like"/>
    <property type="match status" value="1"/>
</dbReference>
<feature type="transmembrane region" description="Helical" evidence="6">
    <location>
        <begin position="170"/>
        <end position="193"/>
    </location>
</feature>
<feature type="transmembrane region" description="Helical" evidence="6">
    <location>
        <begin position="127"/>
        <end position="150"/>
    </location>
</feature>
<protein>
    <submittedName>
        <fullName evidence="7">Uncharacterized protein</fullName>
    </submittedName>
</protein>
<dbReference type="PANTHER" id="PTHR30213">
    <property type="entry name" value="INNER MEMBRANE PROTEIN YHJD"/>
    <property type="match status" value="1"/>
</dbReference>
<name>A0A2K4ZII1_9FIRM</name>
<keyword evidence="3 6" id="KW-0812">Transmembrane</keyword>
<reference evidence="7 8" key="1">
    <citation type="submission" date="2018-01" db="EMBL/GenBank/DDBJ databases">
        <authorList>
            <person name="Gaut B.S."/>
            <person name="Morton B.R."/>
            <person name="Clegg M.T."/>
            <person name="Duvall M.R."/>
        </authorList>
    </citation>
    <scope>NUCLEOTIDE SEQUENCE [LARGE SCALE GENOMIC DNA]</scope>
    <source>
        <strain evidence="7">GP69</strain>
    </source>
</reference>
<evidence type="ECO:0000256" key="3">
    <source>
        <dbReference type="ARBA" id="ARBA00022692"/>
    </source>
</evidence>
<dbReference type="EMBL" id="OFSM01000015">
    <property type="protein sequence ID" value="SOY30275.1"/>
    <property type="molecule type" value="Genomic_DNA"/>
</dbReference>
<sequence length="277" mass="31415">MVREIYLSIKDFSEKMKKQNISTYAASIAFFFFLSVVPMLIMICTIIPYTPLTEENLVELVTDVLPNQIDPLAESLISEVYDKSAGILSIAIIATVWSAAKGVLALMRGLNAVNSVEEKRNYFVVRIIASFYTLVMLVGVILSLFVMVFGDQLVKLALHRLPQLQTVVAFAMNFRFLLVWVVLTVLFAAVYAYVPNKKLAFKEQIPGAVFSAVAWSIFSWVFSYYLTYGNSYGIYGSLSIIIIVLLWMYFCMYIIMIGAYLNRYFESSDGMPVRKEK</sequence>
<feature type="transmembrane region" description="Helical" evidence="6">
    <location>
        <begin position="21"/>
        <end position="49"/>
    </location>
</feature>
<feature type="transmembrane region" description="Helical" evidence="6">
    <location>
        <begin position="85"/>
        <end position="106"/>
    </location>
</feature>
<evidence type="ECO:0000256" key="1">
    <source>
        <dbReference type="ARBA" id="ARBA00004651"/>
    </source>
</evidence>
<gene>
    <name evidence="7" type="ORF">AMURIS_03001</name>
</gene>
<dbReference type="Proteomes" id="UP000236311">
    <property type="component" value="Unassembled WGS sequence"/>
</dbReference>
<dbReference type="Pfam" id="PF03631">
    <property type="entry name" value="Virul_fac_BrkB"/>
    <property type="match status" value="1"/>
</dbReference>